<protein>
    <submittedName>
        <fullName evidence="1">Uncharacterized protein</fullName>
    </submittedName>
</protein>
<sequence>MGVKVVLSFAASSGLTAANAVLAQIEIDKVESNSSLIFVIIRARLFFA</sequence>
<evidence type="ECO:0000313" key="2">
    <source>
        <dbReference type="Proteomes" id="UP000026739"/>
    </source>
</evidence>
<accession>A0A059KXE3</accession>
<dbReference type="Proteomes" id="UP000026739">
    <property type="component" value="Unassembled WGS sequence"/>
</dbReference>
<name>A0A059KXE3_9PSED</name>
<dbReference type="AlphaFoldDB" id="A0A059KXE3"/>
<organism evidence="1 2">
    <name type="scientific">Pseudomonas mandelii PD30</name>
    <dbReference type="NCBI Taxonomy" id="1419583"/>
    <lineage>
        <taxon>Bacteria</taxon>
        <taxon>Pseudomonadati</taxon>
        <taxon>Pseudomonadota</taxon>
        <taxon>Gammaproteobacteria</taxon>
        <taxon>Pseudomonadales</taxon>
        <taxon>Pseudomonadaceae</taxon>
        <taxon>Pseudomonas</taxon>
    </lineage>
</organism>
<evidence type="ECO:0000313" key="1">
    <source>
        <dbReference type="EMBL" id="KDD66753.1"/>
    </source>
</evidence>
<comment type="caution">
    <text evidence="1">The sequence shown here is derived from an EMBL/GenBank/DDBJ whole genome shotgun (WGS) entry which is preliminary data.</text>
</comment>
<dbReference type="EMBL" id="AZQQ01000096">
    <property type="protein sequence ID" value="KDD66753.1"/>
    <property type="molecule type" value="Genomic_DNA"/>
</dbReference>
<reference evidence="1 2" key="1">
    <citation type="submission" date="2013-12" db="EMBL/GenBank/DDBJ databases">
        <authorList>
            <person name="Formusa P.A."/>
            <person name="Habash M."/>
            <person name="Lee H."/>
            <person name="Trevors J.T."/>
        </authorList>
    </citation>
    <scope>NUCLEOTIDE SEQUENCE [LARGE SCALE GENOMIC DNA]</scope>
    <source>
        <strain evidence="1 2">PD30</strain>
    </source>
</reference>
<proteinExistence type="predicted"/>
<gene>
    <name evidence="1" type="ORF">V466_23200</name>
</gene>